<keyword evidence="6" id="KW-1185">Reference proteome</keyword>
<keyword evidence="3" id="KW-0378">Hydrolase</keyword>
<dbReference type="PANTHER" id="PTHR31956:SF1">
    <property type="entry name" value="NON-SPECIFIC PHOSPHOLIPASE C1"/>
    <property type="match status" value="1"/>
</dbReference>
<dbReference type="GO" id="GO:0034480">
    <property type="term" value="F:phosphatidylcholine phospholipase C activity"/>
    <property type="evidence" value="ECO:0007669"/>
    <property type="project" value="UniProtKB-EC"/>
</dbReference>
<dbReference type="GeneID" id="89478961"/>
<dbReference type="InterPro" id="IPR008475">
    <property type="entry name" value="PLipase_C_C"/>
</dbReference>
<accession>A0A094ZQU8</accession>
<dbReference type="RefSeq" id="WP_035378856.1">
    <property type="nucleotide sequence ID" value="NZ_JACAOJ010000017.1"/>
</dbReference>
<dbReference type="PROSITE" id="PS51318">
    <property type="entry name" value="TAT"/>
    <property type="match status" value="1"/>
</dbReference>
<dbReference type="GO" id="GO:0016042">
    <property type="term" value="P:lipid catabolic process"/>
    <property type="evidence" value="ECO:0007669"/>
    <property type="project" value="InterPro"/>
</dbReference>
<comment type="caution">
    <text evidence="5">The sequence shown here is derived from an EMBL/GenBank/DDBJ whole genome shotgun (WGS) entry which is preliminary data.</text>
</comment>
<protein>
    <recommendedName>
        <fullName evidence="2">phospholipase C</fullName>
        <ecNumber evidence="2">3.1.4.3</ecNumber>
    </recommendedName>
</protein>
<dbReference type="Pfam" id="PF04185">
    <property type="entry name" value="Phosphoesterase"/>
    <property type="match status" value="1"/>
</dbReference>
<evidence type="ECO:0000313" key="6">
    <source>
        <dbReference type="Proteomes" id="UP000029448"/>
    </source>
</evidence>
<reference evidence="5 6" key="1">
    <citation type="submission" date="2014-06" db="EMBL/GenBank/DDBJ databases">
        <title>Functional and comparative genomic analyses of the Drosophila gut microbiota identify candidate symbiosis factors.</title>
        <authorList>
            <person name="Newell P.D."/>
            <person name="Chaston J.M."/>
            <person name="Douglas A.E."/>
        </authorList>
    </citation>
    <scope>NUCLEOTIDE SEQUENCE [LARGE SCALE GENOMIC DNA]</scope>
    <source>
        <strain evidence="5 6">DmCS_006</strain>
    </source>
</reference>
<proteinExistence type="inferred from homology"/>
<dbReference type="CDD" id="cd16014">
    <property type="entry name" value="PLC"/>
    <property type="match status" value="1"/>
</dbReference>
<dbReference type="InterPro" id="IPR017850">
    <property type="entry name" value="Alkaline_phosphatase_core_sf"/>
</dbReference>
<dbReference type="InterPro" id="IPR007312">
    <property type="entry name" value="Phosphoesterase"/>
</dbReference>
<organism evidence="5 6">
    <name type="scientific">Acetobacter tropicalis</name>
    <dbReference type="NCBI Taxonomy" id="104102"/>
    <lineage>
        <taxon>Bacteria</taxon>
        <taxon>Pseudomonadati</taxon>
        <taxon>Pseudomonadota</taxon>
        <taxon>Alphaproteobacteria</taxon>
        <taxon>Acetobacterales</taxon>
        <taxon>Acetobacteraceae</taxon>
        <taxon>Acetobacter</taxon>
    </lineage>
</organism>
<feature type="domain" description="Bacterial phospholipase C C-terminal" evidence="4">
    <location>
        <begin position="501"/>
        <end position="581"/>
    </location>
</feature>
<dbReference type="AlphaFoldDB" id="A0A094ZQU8"/>
<dbReference type="EC" id="3.1.4.3" evidence="2"/>
<dbReference type="InterPro" id="IPR006311">
    <property type="entry name" value="TAT_signal"/>
</dbReference>
<sequence>MSQFNAGRRFFMKAGATAASMTLLPANIRKALAIPAKRTTGTIQDVQHVVLLMQENRSFDHYFGSLGGVRGYGDPRALPLPDGNSVFAQPDGHGHQILPFRLNTVHTSSACLASLDHSWKASQAVWNEWDVWIPHKTAMTMGHFTREDIPYYYALAEAFTICDAYHASIFGPTNPNRLYFFTGTSGLAVGNQGPQVTVNIDDGNPSAESALDNPSFRPFDWKTYPECLQEAGVSWRVYQEYDNFTDNPLQSFATFRNVPAESWQHKRARQIVPGSHAGNSTTSEGRFLVEEFEKDVASGKLPQVSWIVPSQAMSEHPDAPPGYGESLISRLMDVFVRHPEVWAKTVFILNYDENDGFFDHMPAPVPPLRADDPLQGYSSVPLDGEVLGNVPVGLGPRVPAIVISPWTKGGWVNSQLFDHTSVLRFLEARFGVPAPNITPWRRTVCGDLTSIFDFTNPDLHWNTNLPETEHYLAETRASCRLPAPSIPQPQTMPRQEIMQRPARSLPYALSADLVRDKTNPHSLHLANTGTQGAVFQLLEHGRPMRHYTLGPSHTHDVLLNAHEPYSITLHGPDGFYRAFSGTDLPQAVLETGKSFDEITLKIRNFSSTTRNLIISSNYIPSDIRKIILLPQQEAQVTWDISASDNWYDIVVTETSTRLSPTTKAMLHFAGHIQTGRPSRTDPLMGRYGV</sequence>
<dbReference type="EMBL" id="JOKM01000037">
    <property type="protein sequence ID" value="KGB24586.1"/>
    <property type="molecule type" value="Genomic_DNA"/>
</dbReference>
<name>A0A094ZQU8_9PROT</name>
<evidence type="ECO:0000313" key="5">
    <source>
        <dbReference type="EMBL" id="KGB24586.1"/>
    </source>
</evidence>
<comment type="similarity">
    <text evidence="1">Belongs to the bacterial phospholipase C family.</text>
</comment>
<gene>
    <name evidence="5" type="ORF">AtDm6_1106</name>
</gene>
<dbReference type="Gene3D" id="3.40.720.10">
    <property type="entry name" value="Alkaline Phosphatase, subunit A"/>
    <property type="match status" value="1"/>
</dbReference>
<dbReference type="InterPro" id="IPR017767">
    <property type="entry name" value="PC-PLC"/>
</dbReference>
<evidence type="ECO:0000259" key="4">
    <source>
        <dbReference type="Pfam" id="PF05506"/>
    </source>
</evidence>
<dbReference type="PANTHER" id="PTHR31956">
    <property type="entry name" value="NON-SPECIFIC PHOSPHOLIPASE C4-RELATED"/>
    <property type="match status" value="1"/>
</dbReference>
<dbReference type="Proteomes" id="UP000029448">
    <property type="component" value="Unassembled WGS sequence"/>
</dbReference>
<dbReference type="STRING" id="104102.AtDm6_1106"/>
<evidence type="ECO:0000256" key="1">
    <source>
        <dbReference type="ARBA" id="ARBA00009717"/>
    </source>
</evidence>
<dbReference type="PATRIC" id="fig|104102.7.peg.1097"/>
<evidence type="ECO:0000256" key="3">
    <source>
        <dbReference type="ARBA" id="ARBA00022801"/>
    </source>
</evidence>
<dbReference type="NCBIfam" id="TIGR03396">
    <property type="entry name" value="PC_PLC"/>
    <property type="match status" value="1"/>
</dbReference>
<evidence type="ECO:0000256" key="2">
    <source>
        <dbReference type="ARBA" id="ARBA00012018"/>
    </source>
</evidence>
<dbReference type="Pfam" id="PF05506">
    <property type="entry name" value="PLipase_C_C"/>
    <property type="match status" value="1"/>
</dbReference>